<name>A0A6J4VT38_9BACT</name>
<proteinExistence type="inferred from homology"/>
<dbReference type="EMBL" id="CADCWN010000318">
    <property type="protein sequence ID" value="CAA9586957.1"/>
    <property type="molecule type" value="Genomic_DNA"/>
</dbReference>
<keyword evidence="2" id="KW-0813">Transport</keyword>
<dbReference type="GO" id="GO:0042956">
    <property type="term" value="P:maltodextrin transmembrane transport"/>
    <property type="evidence" value="ECO:0007669"/>
    <property type="project" value="TreeGrafter"/>
</dbReference>
<dbReference type="Pfam" id="PF01547">
    <property type="entry name" value="SBP_bac_1"/>
    <property type="match status" value="1"/>
</dbReference>
<evidence type="ECO:0000256" key="3">
    <source>
        <dbReference type="ARBA" id="ARBA00022729"/>
    </source>
</evidence>
<evidence type="ECO:0000256" key="2">
    <source>
        <dbReference type="ARBA" id="ARBA00022448"/>
    </source>
</evidence>
<dbReference type="PANTHER" id="PTHR30061:SF50">
    <property type="entry name" value="MALTOSE_MALTODEXTRIN-BINDING PERIPLASMIC PROTEIN"/>
    <property type="match status" value="1"/>
</dbReference>
<sequence>MTIDAQHSQARGRLGRRDFLRRAAALGLSASAVGAFLAACGGASPATTTAPSAAPSAAPSGAAASTGASAAPTSVLGGGAAATATTAPAASAAPAGGGTATRAATSAVATATRATTAVAATVPNVVTSKSGFKGTLQYWVLNYQPNGANQTGKLMDAATAAFTKANPDIKIETTGYTGDQAGFTKISQAVQGGGSVDIFRLPSDILPQLVRDNLIAPIDEFLTPEDKADIYPNMLTAVSVGGKAYSWPLWVPPVGMYINLDIFKERGVEPPKAGWTYDQFIAAAKQLTFTRANGDKVYGYSGVIDPGIVNTWPFIIGDGALPLSADNKQYTWNTPQAVSGLKKLVDLAQTGAHKVAPPDFGSQATADMLTSFQDRKVLAMYSEPSGASSGYRANKVNFDVVPMPIGASGKPITAGGIGLISVTAIKDRAKLTAAMDLGRYLTSAQVNVDVPGFYLAPGARKSVKVADPIDKFTPLVENCYITPIIAEWPQIRTILHPYIQNAVFGRTTPEAAFSEPAREINAILAARP</sequence>
<dbReference type="GO" id="GO:1901982">
    <property type="term" value="F:maltose binding"/>
    <property type="evidence" value="ECO:0007669"/>
    <property type="project" value="TreeGrafter"/>
</dbReference>
<dbReference type="GO" id="GO:0015768">
    <property type="term" value="P:maltose transport"/>
    <property type="evidence" value="ECO:0007669"/>
    <property type="project" value="TreeGrafter"/>
</dbReference>
<dbReference type="InterPro" id="IPR006311">
    <property type="entry name" value="TAT_signal"/>
</dbReference>
<protein>
    <submittedName>
        <fullName evidence="5">ABC transporter, substrate-binding protein (Cluster 1, maltose/g3p/polyamine/iron)</fullName>
    </submittedName>
</protein>
<dbReference type="SUPFAM" id="SSF53850">
    <property type="entry name" value="Periplasmic binding protein-like II"/>
    <property type="match status" value="1"/>
</dbReference>
<dbReference type="GO" id="GO:0055052">
    <property type="term" value="C:ATP-binding cassette (ABC) transporter complex, substrate-binding subunit-containing"/>
    <property type="evidence" value="ECO:0007669"/>
    <property type="project" value="TreeGrafter"/>
</dbReference>
<dbReference type="InterPro" id="IPR006059">
    <property type="entry name" value="SBP"/>
</dbReference>
<evidence type="ECO:0000256" key="4">
    <source>
        <dbReference type="SAM" id="MobiDB-lite"/>
    </source>
</evidence>
<dbReference type="Gene3D" id="3.40.190.10">
    <property type="entry name" value="Periplasmic binding protein-like II"/>
    <property type="match status" value="1"/>
</dbReference>
<feature type="region of interest" description="Disordered" evidence="4">
    <location>
        <begin position="48"/>
        <end position="69"/>
    </location>
</feature>
<keyword evidence="3" id="KW-0732">Signal</keyword>
<evidence type="ECO:0000313" key="5">
    <source>
        <dbReference type="EMBL" id="CAA9586957.1"/>
    </source>
</evidence>
<dbReference type="AlphaFoldDB" id="A0A6J4VT38"/>
<gene>
    <name evidence="5" type="ORF">AVDCRST_MAG18-4018</name>
</gene>
<accession>A0A6J4VT38</accession>
<comment type="similarity">
    <text evidence="1">Belongs to the bacterial solute-binding protein 1 family.</text>
</comment>
<evidence type="ECO:0000256" key="1">
    <source>
        <dbReference type="ARBA" id="ARBA00008520"/>
    </source>
</evidence>
<reference evidence="5" key="1">
    <citation type="submission" date="2020-02" db="EMBL/GenBank/DDBJ databases">
        <authorList>
            <person name="Meier V. D."/>
        </authorList>
    </citation>
    <scope>NUCLEOTIDE SEQUENCE</scope>
    <source>
        <strain evidence="5">AVDCRST_MAG18</strain>
    </source>
</reference>
<dbReference type="PROSITE" id="PS51318">
    <property type="entry name" value="TAT"/>
    <property type="match status" value="1"/>
</dbReference>
<dbReference type="PANTHER" id="PTHR30061">
    <property type="entry name" value="MALTOSE-BINDING PERIPLASMIC PROTEIN"/>
    <property type="match status" value="1"/>
</dbReference>
<dbReference type="CDD" id="cd13585">
    <property type="entry name" value="PBP2_TMBP_like"/>
    <property type="match status" value="1"/>
</dbReference>
<organism evidence="5">
    <name type="scientific">uncultured Thermomicrobiales bacterium</name>
    <dbReference type="NCBI Taxonomy" id="1645740"/>
    <lineage>
        <taxon>Bacteria</taxon>
        <taxon>Pseudomonadati</taxon>
        <taxon>Thermomicrobiota</taxon>
        <taxon>Thermomicrobia</taxon>
        <taxon>Thermomicrobiales</taxon>
        <taxon>environmental samples</taxon>
    </lineage>
</organism>